<evidence type="ECO:0000259" key="2">
    <source>
        <dbReference type="Pfam" id="PF07727"/>
    </source>
</evidence>
<feature type="region of interest" description="Disordered" evidence="1">
    <location>
        <begin position="1"/>
        <end position="25"/>
    </location>
</feature>
<protein>
    <submittedName>
        <fullName evidence="3">Retrovirus-related pol polyprotein from transposon TNT 1-94</fullName>
    </submittedName>
</protein>
<keyword evidence="4" id="KW-1185">Reference proteome</keyword>
<reference evidence="3" key="2">
    <citation type="submission" date="2022-01" db="EMBL/GenBank/DDBJ databases">
        <authorList>
            <person name="Yamashiro T."/>
            <person name="Shiraishi A."/>
            <person name="Satake H."/>
            <person name="Nakayama K."/>
        </authorList>
    </citation>
    <scope>NUCLEOTIDE SEQUENCE</scope>
</reference>
<evidence type="ECO:0000313" key="3">
    <source>
        <dbReference type="EMBL" id="GJT30277.1"/>
    </source>
</evidence>
<dbReference type="InterPro" id="IPR013103">
    <property type="entry name" value="RVT_2"/>
</dbReference>
<sequence length="328" mass="37060">MESESSNTFRSLDTKNPSTYPNSSLPNHQCVRYVHTIFPSPPLVRKSTFGFKPGTKNNQNSPQVLPSFEVYTPLVTYPKEVEETIGIPMEVEPLDHMKLEDLGLNTNTHDFFISSKGFASVDELEPQLLPNFSPLDVNLGDKRGTDPPINPYSPGSSRMKEYPSHVYKLKKALYGLKQAPRAWYDMLSSFLISQHFSKGAVDLTLFTRKAGNDLLLTHLWLKTNKLDEDLQGTPVDAILYHGMIGSLMYLTSSRPNLIYAVCLCARYHAKPTEKHLNEVKQIFRYLKGTINMGLWYSKDIDMSLTTYSDAYHTGCQDTRRGTSGSAQF</sequence>
<dbReference type="EMBL" id="BQNB010014611">
    <property type="protein sequence ID" value="GJT30277.1"/>
    <property type="molecule type" value="Genomic_DNA"/>
</dbReference>
<feature type="domain" description="Reverse transcriptase Ty1/copia-type" evidence="2">
    <location>
        <begin position="154"/>
        <end position="220"/>
    </location>
</feature>
<organism evidence="3 4">
    <name type="scientific">Tanacetum coccineum</name>
    <dbReference type="NCBI Taxonomy" id="301880"/>
    <lineage>
        <taxon>Eukaryota</taxon>
        <taxon>Viridiplantae</taxon>
        <taxon>Streptophyta</taxon>
        <taxon>Embryophyta</taxon>
        <taxon>Tracheophyta</taxon>
        <taxon>Spermatophyta</taxon>
        <taxon>Magnoliopsida</taxon>
        <taxon>eudicotyledons</taxon>
        <taxon>Gunneridae</taxon>
        <taxon>Pentapetalae</taxon>
        <taxon>asterids</taxon>
        <taxon>campanulids</taxon>
        <taxon>Asterales</taxon>
        <taxon>Asteraceae</taxon>
        <taxon>Asteroideae</taxon>
        <taxon>Anthemideae</taxon>
        <taxon>Anthemidinae</taxon>
        <taxon>Tanacetum</taxon>
    </lineage>
</organism>
<proteinExistence type="predicted"/>
<dbReference type="PANTHER" id="PTHR11439:SF483">
    <property type="entry name" value="PEPTIDE SYNTHASE GLIP-LIKE, PUTATIVE (AFU_ORTHOLOGUE AFUA_3G12920)-RELATED"/>
    <property type="match status" value="1"/>
</dbReference>
<accession>A0ABQ5CUW6</accession>
<gene>
    <name evidence="3" type="ORF">Tco_0910552</name>
</gene>
<reference evidence="3" key="1">
    <citation type="journal article" date="2022" name="Int. J. Mol. Sci.">
        <title>Draft Genome of Tanacetum Coccineum: Genomic Comparison of Closely Related Tanacetum-Family Plants.</title>
        <authorList>
            <person name="Yamashiro T."/>
            <person name="Shiraishi A."/>
            <person name="Nakayama K."/>
            <person name="Satake H."/>
        </authorList>
    </citation>
    <scope>NUCLEOTIDE SEQUENCE</scope>
</reference>
<evidence type="ECO:0000256" key="1">
    <source>
        <dbReference type="SAM" id="MobiDB-lite"/>
    </source>
</evidence>
<dbReference type="Pfam" id="PF07727">
    <property type="entry name" value="RVT_2"/>
    <property type="match status" value="1"/>
</dbReference>
<dbReference type="PANTHER" id="PTHR11439">
    <property type="entry name" value="GAG-POL-RELATED RETROTRANSPOSON"/>
    <property type="match status" value="1"/>
</dbReference>
<evidence type="ECO:0000313" key="4">
    <source>
        <dbReference type="Proteomes" id="UP001151760"/>
    </source>
</evidence>
<comment type="caution">
    <text evidence="3">The sequence shown here is derived from an EMBL/GenBank/DDBJ whole genome shotgun (WGS) entry which is preliminary data.</text>
</comment>
<name>A0ABQ5CUW6_9ASTR</name>
<dbReference type="Proteomes" id="UP001151760">
    <property type="component" value="Unassembled WGS sequence"/>
</dbReference>